<feature type="domain" description="D-serine dehydratase-like" evidence="4">
    <location>
        <begin position="248"/>
        <end position="353"/>
    </location>
</feature>
<comment type="similarity">
    <text evidence="1">Belongs to the DSD1 family.</text>
</comment>
<dbReference type="EMBL" id="JAUEPH010000002">
    <property type="protein sequence ID" value="MDN3203548.1"/>
    <property type="molecule type" value="Genomic_DNA"/>
</dbReference>
<dbReference type="Pfam" id="PF01168">
    <property type="entry name" value="Ala_racemase_N"/>
    <property type="match status" value="1"/>
</dbReference>
<dbReference type="PANTHER" id="PTHR28004">
    <property type="entry name" value="ZGC:162816-RELATED"/>
    <property type="match status" value="1"/>
</dbReference>
<evidence type="ECO:0000313" key="6">
    <source>
        <dbReference type="Proteomes" id="UP001171916"/>
    </source>
</evidence>
<keyword evidence="5" id="KW-0413">Isomerase</keyword>
<dbReference type="Proteomes" id="UP001171916">
    <property type="component" value="Unassembled WGS sequence"/>
</dbReference>
<dbReference type="Pfam" id="PF14031">
    <property type="entry name" value="D-ser_dehydrat"/>
    <property type="match status" value="1"/>
</dbReference>
<dbReference type="PANTHER" id="PTHR28004:SF2">
    <property type="entry name" value="D-SERINE DEHYDRATASE"/>
    <property type="match status" value="1"/>
</dbReference>
<sequence length="367" mass="40865">MSYLDKITSPTLLLDEKICRANLKMMADKAQRHRMELVPHFKTAQSRLIGSWAKEYGIKEITTSSVKMTKYLLGDGWENIHIAFPFNPREVEKLDELASSQSISVQLINTETTKHLASTLSNPVGFFIEIDAGYGRTGVDSRDYSKIQEILDIAKNTPNLNFKGFYLHPGHTYYGNIPAIYEETREALGRLKKEFKPQFPHLVTRTGDTPGCAVVEDFGDIDQLGPGNFVFFDLMQAYLGSCAKSDIAVAMAVPVVDIKKDRKEILVHGGGVHFAKDVLQNEDGSMNFGELVYLKDDGWEIPNDGSHLKKISQEHGLLKASDELLGRVKVGDLIGILPVHSCMTADCMGEYLTLDGNWVDHAEGPKN</sequence>
<dbReference type="SUPFAM" id="SSF51419">
    <property type="entry name" value="PLP-binding barrel"/>
    <property type="match status" value="1"/>
</dbReference>
<dbReference type="GO" id="GO:0008784">
    <property type="term" value="F:alanine racemase activity"/>
    <property type="evidence" value="ECO:0007669"/>
    <property type="project" value="UniProtKB-EC"/>
</dbReference>
<protein>
    <submittedName>
        <fullName evidence="5">Alanine racemase</fullName>
        <ecNumber evidence="5">5.1.1.1</ecNumber>
    </submittedName>
</protein>
<dbReference type="InterPro" id="IPR026956">
    <property type="entry name" value="D-ser_dehydrat-like_dom"/>
</dbReference>
<dbReference type="RefSeq" id="WP_289999108.1">
    <property type="nucleotide sequence ID" value="NZ_JAUEPH010000002.1"/>
</dbReference>
<comment type="caution">
    <text evidence="5">The sequence shown here is derived from an EMBL/GenBank/DDBJ whole genome shotgun (WGS) entry which is preliminary data.</text>
</comment>
<evidence type="ECO:0000313" key="5">
    <source>
        <dbReference type="EMBL" id="MDN3203548.1"/>
    </source>
</evidence>
<evidence type="ECO:0000256" key="1">
    <source>
        <dbReference type="ARBA" id="ARBA00005323"/>
    </source>
</evidence>
<gene>
    <name evidence="5" type="ORF">QVH07_05290</name>
</gene>
<dbReference type="InterPro" id="IPR042208">
    <property type="entry name" value="D-ser_dehydrat-like_sf"/>
</dbReference>
<organism evidence="5 6">
    <name type="scientific">Algoriphagus sediminis</name>
    <dbReference type="NCBI Taxonomy" id="3057113"/>
    <lineage>
        <taxon>Bacteria</taxon>
        <taxon>Pseudomonadati</taxon>
        <taxon>Bacteroidota</taxon>
        <taxon>Cytophagia</taxon>
        <taxon>Cytophagales</taxon>
        <taxon>Cyclobacteriaceae</taxon>
        <taxon>Algoriphagus</taxon>
    </lineage>
</organism>
<feature type="domain" description="Alanine racemase N-terminal" evidence="3">
    <location>
        <begin position="19"/>
        <end position="191"/>
    </location>
</feature>
<dbReference type="Gene3D" id="2.40.37.20">
    <property type="entry name" value="D-serine dehydratase-like domain"/>
    <property type="match status" value="1"/>
</dbReference>
<dbReference type="Gene3D" id="3.20.20.10">
    <property type="entry name" value="Alanine racemase"/>
    <property type="match status" value="1"/>
</dbReference>
<dbReference type="EC" id="5.1.1.1" evidence="5"/>
<dbReference type="InterPro" id="IPR029066">
    <property type="entry name" value="PLP-binding_barrel"/>
</dbReference>
<name>A0ABT7YAM0_9BACT</name>
<accession>A0ABT7YAM0</accession>
<evidence type="ECO:0000259" key="3">
    <source>
        <dbReference type="Pfam" id="PF01168"/>
    </source>
</evidence>
<reference evidence="5" key="1">
    <citation type="submission" date="2023-06" db="EMBL/GenBank/DDBJ databases">
        <title>Robiginitalea aurantiacus sp. nov. and Algoriphagus sediminis sp. nov., isolated from coastal sediment.</title>
        <authorList>
            <person name="Zhou Z.Y."/>
            <person name="An J."/>
            <person name="Jia Y.W."/>
            <person name="Du Z.J."/>
        </authorList>
    </citation>
    <scope>NUCLEOTIDE SEQUENCE</scope>
    <source>
        <strain evidence="5">C2-7</strain>
    </source>
</reference>
<keyword evidence="2" id="KW-0456">Lyase</keyword>
<dbReference type="InterPro" id="IPR001608">
    <property type="entry name" value="Ala_racemase_N"/>
</dbReference>
<evidence type="ECO:0000256" key="2">
    <source>
        <dbReference type="ARBA" id="ARBA00023239"/>
    </source>
</evidence>
<keyword evidence="6" id="KW-1185">Reference proteome</keyword>
<evidence type="ECO:0000259" key="4">
    <source>
        <dbReference type="Pfam" id="PF14031"/>
    </source>
</evidence>
<proteinExistence type="inferred from homology"/>
<dbReference type="InterPro" id="IPR051466">
    <property type="entry name" value="D-amino_acid_metab_enzyme"/>
</dbReference>